<gene>
    <name evidence="2" type="primary">blaR1_4</name>
    <name evidence="2" type="ORF">MFFC18_09860</name>
</gene>
<keyword evidence="3" id="KW-1185">Reference proteome</keyword>
<feature type="domain" description="Peptidase M56" evidence="1">
    <location>
        <begin position="112"/>
        <end position="338"/>
    </location>
</feature>
<dbReference type="PANTHER" id="PTHR34978:SF3">
    <property type="entry name" value="SLR0241 PROTEIN"/>
    <property type="match status" value="1"/>
</dbReference>
<dbReference type="SUPFAM" id="SSF49478">
    <property type="entry name" value="Cna protein B-type domain"/>
    <property type="match status" value="1"/>
</dbReference>
<dbReference type="Proteomes" id="UP000322214">
    <property type="component" value="Chromosome"/>
</dbReference>
<dbReference type="Gene3D" id="2.60.40.10">
    <property type="entry name" value="Immunoglobulins"/>
    <property type="match status" value="1"/>
</dbReference>
<dbReference type="Pfam" id="PF13620">
    <property type="entry name" value="CarboxypepD_reg"/>
    <property type="match status" value="1"/>
</dbReference>
<dbReference type="RefSeq" id="WP_075081847.1">
    <property type="nucleotide sequence ID" value="NZ_CP042912.1"/>
</dbReference>
<dbReference type="InterPro" id="IPR052173">
    <property type="entry name" value="Beta-lactam_resp_regulator"/>
</dbReference>
<dbReference type="PANTHER" id="PTHR34978">
    <property type="entry name" value="POSSIBLE SENSOR-TRANSDUCER PROTEIN BLAR"/>
    <property type="match status" value="1"/>
</dbReference>
<proteinExistence type="predicted"/>
<dbReference type="AlphaFoldDB" id="A0A5B9P841"/>
<dbReference type="Pfam" id="PF05569">
    <property type="entry name" value="Peptidase_M56"/>
    <property type="match status" value="1"/>
</dbReference>
<evidence type="ECO:0000313" key="2">
    <source>
        <dbReference type="EMBL" id="QEG21132.1"/>
    </source>
</evidence>
<reference evidence="2 3" key="1">
    <citation type="submission" date="2019-08" db="EMBL/GenBank/DDBJ databases">
        <title>Deep-cultivation of Planctomycetes and their phenomic and genomic characterization uncovers novel biology.</title>
        <authorList>
            <person name="Wiegand S."/>
            <person name="Jogler M."/>
            <person name="Boedeker C."/>
            <person name="Pinto D."/>
            <person name="Vollmers J."/>
            <person name="Rivas-Marin E."/>
            <person name="Kohn T."/>
            <person name="Peeters S.H."/>
            <person name="Heuer A."/>
            <person name="Rast P."/>
            <person name="Oberbeckmann S."/>
            <person name="Bunk B."/>
            <person name="Jeske O."/>
            <person name="Meyerdierks A."/>
            <person name="Storesund J.E."/>
            <person name="Kallscheuer N."/>
            <person name="Luecker S."/>
            <person name="Lage O.M."/>
            <person name="Pohl T."/>
            <person name="Merkel B.J."/>
            <person name="Hornburger P."/>
            <person name="Mueller R.-W."/>
            <person name="Bruemmer F."/>
            <person name="Labrenz M."/>
            <person name="Spormann A.M."/>
            <person name="Op den Camp H."/>
            <person name="Overmann J."/>
            <person name="Amann R."/>
            <person name="Jetten M.S.M."/>
            <person name="Mascher T."/>
            <person name="Medema M.H."/>
            <person name="Devos D.P."/>
            <person name="Kaster A.-K."/>
            <person name="Ovreas L."/>
            <person name="Rohde M."/>
            <person name="Galperin M.Y."/>
            <person name="Jogler C."/>
        </authorList>
    </citation>
    <scope>NUCLEOTIDE SEQUENCE [LARGE SCALE GENOMIC DNA]</scope>
    <source>
        <strain evidence="2 3">FC18</strain>
    </source>
</reference>
<dbReference type="InterPro" id="IPR013783">
    <property type="entry name" value="Ig-like_fold"/>
</dbReference>
<accession>A0A5B9P841</accession>
<dbReference type="OrthoDB" id="222215at2"/>
<organism evidence="2 3">
    <name type="scientific">Mariniblastus fucicola</name>
    <dbReference type="NCBI Taxonomy" id="980251"/>
    <lineage>
        <taxon>Bacteria</taxon>
        <taxon>Pseudomonadati</taxon>
        <taxon>Planctomycetota</taxon>
        <taxon>Planctomycetia</taxon>
        <taxon>Pirellulales</taxon>
        <taxon>Pirellulaceae</taxon>
        <taxon>Mariniblastus</taxon>
    </lineage>
</organism>
<evidence type="ECO:0000313" key="3">
    <source>
        <dbReference type="Proteomes" id="UP000322214"/>
    </source>
</evidence>
<dbReference type="Gene3D" id="2.60.40.1120">
    <property type="entry name" value="Carboxypeptidase-like, regulatory domain"/>
    <property type="match status" value="1"/>
</dbReference>
<evidence type="ECO:0000259" key="1">
    <source>
        <dbReference type="Pfam" id="PF05569"/>
    </source>
</evidence>
<dbReference type="InterPro" id="IPR008969">
    <property type="entry name" value="CarboxyPept-like_regulatory"/>
</dbReference>
<dbReference type="Gene3D" id="3.30.2010.10">
    <property type="entry name" value="Metalloproteases ('zincins'), catalytic domain"/>
    <property type="match status" value="1"/>
</dbReference>
<dbReference type="InterPro" id="IPR008756">
    <property type="entry name" value="Peptidase_M56"/>
</dbReference>
<dbReference type="KEGG" id="mff:MFFC18_09860"/>
<protein>
    <submittedName>
        <fullName evidence="2">Regulatory protein BlaR1</fullName>
    </submittedName>
</protein>
<name>A0A5B9P841_9BACT</name>
<dbReference type="SUPFAM" id="SSF49464">
    <property type="entry name" value="Carboxypeptidase regulatory domain-like"/>
    <property type="match status" value="1"/>
</dbReference>
<dbReference type="CDD" id="cd07341">
    <property type="entry name" value="M56_BlaR1_MecR1_like"/>
    <property type="match status" value="1"/>
</dbReference>
<dbReference type="EMBL" id="CP042912">
    <property type="protein sequence ID" value="QEG21132.1"/>
    <property type="molecule type" value="Genomic_DNA"/>
</dbReference>
<dbReference type="STRING" id="980251.GCA_001642875_01954"/>
<sequence>MNLLILFACASAVSVIGMLISEVFFRSRLGWFSFSIKATLATTIALPLALSLTNQLSPNGLLQLAILPTPNRANATNIEALNNVSELGPVRILASEFDEQQSSDISPPVVVNPSVAKNGTASLATPQTESNDQATVTPQDYSYDSIPWSQIVSSCWLAGIIFLMARIFAGCWATGKLVKTASGSEPPSWSPIIDEVSEAMQIRSRLTVRTSKKISSPFVVGAIRPRILVPTRMAWSLDKNEIRCVLFHEGAHVKQNDCLWSYVTRIAQALWWPIPMVHWLARRFYQSCEKISDLNVIHRVNPVEYAETLLALATTDLARQPKIYGLTMYPRGSSLESRTQWLFDNATTKVNAPGIEVRRACASALILVFGMCMVVRFVEPQPAALTAAGSTAIAMNTALQEKDSEDRAEVAVDEEAAAAFIGGLILAPDKTPIRGATVYLLKSDGSSSLPKYPAQTNSDEQGRYRFENVSPGNYGVWAESGKFTSLKSKWKSLRLSVSDESKGSDNVDLNLHVGCSYRVKVQSALSGLPVEDARITFGWTDIEREYRTDADGIVLIEGLSPSDWYFMVKANGLATQFRKTSPQKLGHVEELQFDLGPEASLQVSLRDDNGDPVVGAKFWIDPADSGMSPNYESPTTDSNGEFVVKGIPVGQKVRLTTMIDGYDTGSYRATATEAGRLKKVALKCRKTPYGGDVLFKVVDEHGIPIENASIKNRGSGSNLVRQVATDENGEALMQNLYRSIDECSVDVTASGMIGKKFYIVPGTKQKPKNQTIKLVAGGTLTGMIRYPDGKPVPNVTVYYNGGHLGSRFSGPVGATGPIGGRTHSDAEGIFEIAGLPESSTLTVYTPKGYQPINRLPVSVVRGEKNEVQIDLKMEAVIRIRAVDDTTGNAIPNFNVKIDFCRDKKEDDPRSTGGISSTLRREGVTVHGTTKEYVLDHQISGAPYAVIVSAEGYETRKLSRVVAVTRDVSKLLDVKMKPTK</sequence>